<name>A0A6C1CFB4_9ACTN</name>
<dbReference type="SUPFAM" id="SSF56112">
    <property type="entry name" value="Protein kinase-like (PK-like)"/>
    <property type="match status" value="1"/>
</dbReference>
<sequence length="267" mass="28332">MIASPPQGPVGVPEAVTAFAAGRPVRAVWQNLLGGLTFEVGRGEGRQFVKWAPHGSGLDLAAEAVRLRWAGRWATVPRVITHGTDDAGSWLATHGLPGRSAVDAHWLRDPGTAVRAIGAGLRALHDALPVADCPFDWSAGSRLAAVRERAAAGRIDPAGLHEDLHHFGTAEQALAALADPPDVDILVVCHGDACAPNTLVGDDGTWTGHVDLGALGVADRWADLAVATWSTRWNYGPGWEEMLLDAYGAAPDAERIAYYRLLWDLSD</sequence>
<accession>A0A6C1CFB4</accession>
<keyword evidence="2 7" id="KW-0808">Transferase</keyword>
<evidence type="ECO:0000256" key="5">
    <source>
        <dbReference type="ARBA" id="ARBA00022840"/>
    </source>
</evidence>
<protein>
    <submittedName>
        <fullName evidence="8">Aminoglycoside 3'-phosphotransferase</fullName>
    </submittedName>
</protein>
<dbReference type="RefSeq" id="WP_031175004.1">
    <property type="nucleotide sequence ID" value="NZ_BBQG01000018.1"/>
</dbReference>
<dbReference type="GO" id="GO:0005524">
    <property type="term" value="F:ATP binding"/>
    <property type="evidence" value="ECO:0007669"/>
    <property type="project" value="UniProtKB-KW"/>
</dbReference>
<keyword evidence="6 7" id="KW-0046">Antibiotic resistance</keyword>
<evidence type="ECO:0000313" key="9">
    <source>
        <dbReference type="Proteomes" id="UP000298111"/>
    </source>
</evidence>
<evidence type="ECO:0000256" key="3">
    <source>
        <dbReference type="ARBA" id="ARBA00022741"/>
    </source>
</evidence>
<dbReference type="PANTHER" id="PTHR21310:SF41">
    <property type="entry name" value="3'-PHOSPHOTRANSFERASE, PUTATIVE-RELATED"/>
    <property type="match status" value="1"/>
</dbReference>
<keyword evidence="5 7" id="KW-0067">ATP-binding</keyword>
<proteinExistence type="inferred from homology"/>
<comment type="caution">
    <text evidence="8">The sequence shown here is derived from an EMBL/GenBank/DDBJ whole genome shotgun (WGS) entry which is preliminary data.</text>
</comment>
<evidence type="ECO:0000256" key="7">
    <source>
        <dbReference type="PIRNR" id="PIRNR000706"/>
    </source>
</evidence>
<evidence type="ECO:0000256" key="6">
    <source>
        <dbReference type="ARBA" id="ARBA00023251"/>
    </source>
</evidence>
<dbReference type="PIRSF" id="PIRSF000706">
    <property type="entry name" value="Kanamycin_kin"/>
    <property type="match status" value="1"/>
</dbReference>
<dbReference type="GO" id="GO:0016301">
    <property type="term" value="F:kinase activity"/>
    <property type="evidence" value="ECO:0007669"/>
    <property type="project" value="UniProtKB-KW"/>
</dbReference>
<comment type="similarity">
    <text evidence="1 7">Belongs to the aminoglycoside phosphotransferase family.</text>
</comment>
<evidence type="ECO:0000313" key="8">
    <source>
        <dbReference type="EMBL" id="TGG86588.1"/>
    </source>
</evidence>
<keyword evidence="3 7" id="KW-0547">Nucleotide-binding</keyword>
<dbReference type="Pfam" id="PF01636">
    <property type="entry name" value="APH"/>
    <property type="match status" value="1"/>
</dbReference>
<dbReference type="Proteomes" id="UP000298111">
    <property type="component" value="Unassembled WGS sequence"/>
</dbReference>
<dbReference type="GO" id="GO:0016773">
    <property type="term" value="F:phosphotransferase activity, alcohol group as acceptor"/>
    <property type="evidence" value="ECO:0007669"/>
    <property type="project" value="InterPro"/>
</dbReference>
<dbReference type="InterPro" id="IPR024165">
    <property type="entry name" value="Kan/Strep_kinase"/>
</dbReference>
<dbReference type="CDD" id="cd05150">
    <property type="entry name" value="APH"/>
    <property type="match status" value="1"/>
</dbReference>
<reference evidence="8 9" key="1">
    <citation type="submission" date="2018-10" db="EMBL/GenBank/DDBJ databases">
        <title>Isolation of pseudouridimycin from Streptomyces albus DSM 40763.</title>
        <authorList>
            <person name="Rosenqvist P."/>
            <person name="Metsae-Ketelae M."/>
            <person name="Virta P."/>
        </authorList>
    </citation>
    <scope>NUCLEOTIDE SEQUENCE [LARGE SCALE GENOMIC DNA]</scope>
    <source>
        <strain evidence="8 9">DSM 40763</strain>
    </source>
</reference>
<dbReference type="GO" id="GO:0046677">
    <property type="term" value="P:response to antibiotic"/>
    <property type="evidence" value="ECO:0007669"/>
    <property type="project" value="UniProtKB-KW"/>
</dbReference>
<dbReference type="GeneID" id="75179663"/>
<evidence type="ECO:0000256" key="1">
    <source>
        <dbReference type="ARBA" id="ARBA00006219"/>
    </source>
</evidence>
<evidence type="ECO:0000256" key="2">
    <source>
        <dbReference type="ARBA" id="ARBA00022679"/>
    </source>
</evidence>
<organism evidence="8 9">
    <name type="scientific">Streptomyces albus</name>
    <dbReference type="NCBI Taxonomy" id="1888"/>
    <lineage>
        <taxon>Bacteria</taxon>
        <taxon>Bacillati</taxon>
        <taxon>Actinomycetota</taxon>
        <taxon>Actinomycetes</taxon>
        <taxon>Kitasatosporales</taxon>
        <taxon>Streptomycetaceae</taxon>
        <taxon>Streptomyces</taxon>
    </lineage>
</organism>
<dbReference type="InterPro" id="IPR051678">
    <property type="entry name" value="AGP_Transferase"/>
</dbReference>
<dbReference type="PANTHER" id="PTHR21310">
    <property type="entry name" value="AMINOGLYCOSIDE PHOSPHOTRANSFERASE-RELATED-RELATED"/>
    <property type="match status" value="1"/>
</dbReference>
<gene>
    <name evidence="8" type="ORF">D8771_08160</name>
</gene>
<dbReference type="Gene3D" id="3.90.1200.10">
    <property type="match status" value="1"/>
</dbReference>
<dbReference type="InterPro" id="IPR011009">
    <property type="entry name" value="Kinase-like_dom_sf"/>
</dbReference>
<dbReference type="EMBL" id="RCIY01000040">
    <property type="protein sequence ID" value="TGG86588.1"/>
    <property type="molecule type" value="Genomic_DNA"/>
</dbReference>
<evidence type="ECO:0000256" key="4">
    <source>
        <dbReference type="ARBA" id="ARBA00022777"/>
    </source>
</evidence>
<keyword evidence="4 7" id="KW-0418">Kinase</keyword>
<dbReference type="InterPro" id="IPR002575">
    <property type="entry name" value="Aminoglycoside_PTrfase"/>
</dbReference>
<dbReference type="Gene3D" id="3.30.200.20">
    <property type="entry name" value="Phosphorylase Kinase, domain 1"/>
    <property type="match status" value="1"/>
</dbReference>
<dbReference type="AlphaFoldDB" id="A0A6C1CFB4"/>